<evidence type="ECO:0000256" key="6">
    <source>
        <dbReference type="ARBA" id="ARBA00022695"/>
    </source>
</evidence>
<keyword evidence="7 10" id="KW-0235">DNA replication</keyword>
<dbReference type="PANTHER" id="PTHR30478:SF0">
    <property type="entry name" value="BETA SLIDING CLAMP"/>
    <property type="match status" value="1"/>
</dbReference>
<feature type="domain" description="DNA polymerase III beta sliding clamp central" evidence="12">
    <location>
        <begin position="127"/>
        <end position="238"/>
    </location>
</feature>
<feature type="domain" description="DNA polymerase III beta sliding clamp N-terminal" evidence="11">
    <location>
        <begin position="1"/>
        <end position="116"/>
    </location>
</feature>
<evidence type="ECO:0000256" key="7">
    <source>
        <dbReference type="ARBA" id="ARBA00022705"/>
    </source>
</evidence>
<sequence length="360" mass="39508">MDIRVEAQTFKEALSKVYRVVSTRPVTPALGGILVDSSGDKVCLSATDLEVGITATFQGEILEGGQAVLPGKVLYNIVRTFKGEVRLRTEGERALLQCGRSRFELSGFPPGDFPFFPQEEEGFVVLLPGELFKEALLRTYFAVSRDETRPVLTGVLLVFAPGRFEVVATDGHRLSRNVLELSGVEKESRYVLPQKAVTELLRLLGKEDTRFVPQNGSVVFRIGETVLFSTLIEGEYPNYLQVIPQSFVSRAQVSRQELLEALERVALVTSGVPVVEIAFGGGVLQLQVTGDLGVAEEEVVGETEGDHLKVAFNVRYLLEALRVMKDERVELGLSGELSPAKISSSSSFEYVLMPVRLQGV</sequence>
<evidence type="ECO:0000256" key="5">
    <source>
        <dbReference type="ARBA" id="ARBA00022679"/>
    </source>
</evidence>
<evidence type="ECO:0000256" key="8">
    <source>
        <dbReference type="ARBA" id="ARBA00022932"/>
    </source>
</evidence>
<dbReference type="CDD" id="cd00140">
    <property type="entry name" value="beta_clamp"/>
    <property type="match status" value="1"/>
</dbReference>
<accession>A0A7V4TGE6</accession>
<comment type="caution">
    <text evidence="14">The sequence shown here is derived from an EMBL/GenBank/DDBJ whole genome shotgun (WGS) entry which is preliminary data.</text>
</comment>
<evidence type="ECO:0000256" key="9">
    <source>
        <dbReference type="ARBA" id="ARBA00023125"/>
    </source>
</evidence>
<keyword evidence="6 10" id="KW-0548">Nucleotidyltransferase</keyword>
<dbReference type="RefSeq" id="WP_017872868.1">
    <property type="nucleotide sequence ID" value="NZ_CP187957.1"/>
</dbReference>
<evidence type="ECO:0000256" key="2">
    <source>
        <dbReference type="ARBA" id="ARBA00010752"/>
    </source>
</evidence>
<dbReference type="GO" id="GO:0005737">
    <property type="term" value="C:cytoplasm"/>
    <property type="evidence" value="ECO:0007669"/>
    <property type="project" value="UniProtKB-SubCell"/>
</dbReference>
<organism evidence="14">
    <name type="scientific">Candidatus Caldatribacterium saccharofermentans</name>
    <dbReference type="NCBI Taxonomy" id="1454753"/>
    <lineage>
        <taxon>Bacteria</taxon>
        <taxon>Pseudomonadati</taxon>
        <taxon>Atribacterota</taxon>
        <taxon>Atribacteria</taxon>
        <taxon>Atribacterales</taxon>
        <taxon>Candidatus Caldatribacteriaceae</taxon>
        <taxon>Candidatus Caldatribacterium</taxon>
    </lineage>
</organism>
<comment type="subcellular location">
    <subcellularLocation>
        <location evidence="1 10">Cytoplasm</location>
    </subcellularLocation>
</comment>
<dbReference type="NCBIfam" id="TIGR00663">
    <property type="entry name" value="dnan"/>
    <property type="match status" value="1"/>
</dbReference>
<dbReference type="Pfam" id="PF02768">
    <property type="entry name" value="DNA_pol3_beta_3"/>
    <property type="match status" value="1"/>
</dbReference>
<dbReference type="Pfam" id="PF02767">
    <property type="entry name" value="DNA_pol3_beta_2"/>
    <property type="match status" value="1"/>
</dbReference>
<dbReference type="AlphaFoldDB" id="A0A7V4TGE6"/>
<keyword evidence="9" id="KW-0238">DNA-binding</keyword>
<dbReference type="GO" id="GO:0006271">
    <property type="term" value="P:DNA strand elongation involved in DNA replication"/>
    <property type="evidence" value="ECO:0007669"/>
    <property type="project" value="TreeGrafter"/>
</dbReference>
<dbReference type="GO" id="GO:0008408">
    <property type="term" value="F:3'-5' exonuclease activity"/>
    <property type="evidence" value="ECO:0007669"/>
    <property type="project" value="InterPro"/>
</dbReference>
<dbReference type="SUPFAM" id="SSF55979">
    <property type="entry name" value="DNA clamp"/>
    <property type="match status" value="3"/>
</dbReference>
<dbReference type="GO" id="GO:0003677">
    <property type="term" value="F:DNA binding"/>
    <property type="evidence" value="ECO:0007669"/>
    <property type="project" value="UniProtKB-UniRule"/>
</dbReference>
<protein>
    <recommendedName>
        <fullName evidence="3 10">Beta sliding clamp</fullName>
    </recommendedName>
</protein>
<proteinExistence type="inferred from homology"/>
<dbReference type="Gene3D" id="3.70.10.10">
    <property type="match status" value="1"/>
</dbReference>
<comment type="similarity">
    <text evidence="2 10">Belongs to the beta sliding clamp family.</text>
</comment>
<reference evidence="14" key="1">
    <citation type="journal article" date="2020" name="mSystems">
        <title>Genome- and Community-Level Interaction Insights into Carbon Utilization and Element Cycling Functions of Hydrothermarchaeota in Hydrothermal Sediment.</title>
        <authorList>
            <person name="Zhou Z."/>
            <person name="Liu Y."/>
            <person name="Xu W."/>
            <person name="Pan J."/>
            <person name="Luo Z.H."/>
            <person name="Li M."/>
        </authorList>
    </citation>
    <scope>NUCLEOTIDE SEQUENCE [LARGE SCALE GENOMIC DNA]</scope>
    <source>
        <strain evidence="14">SpSt-82</strain>
    </source>
</reference>
<evidence type="ECO:0000259" key="12">
    <source>
        <dbReference type="Pfam" id="PF02767"/>
    </source>
</evidence>
<dbReference type="PANTHER" id="PTHR30478">
    <property type="entry name" value="DNA POLYMERASE III SUBUNIT BETA"/>
    <property type="match status" value="1"/>
</dbReference>
<evidence type="ECO:0000256" key="4">
    <source>
        <dbReference type="ARBA" id="ARBA00022490"/>
    </source>
</evidence>
<evidence type="ECO:0000256" key="1">
    <source>
        <dbReference type="ARBA" id="ARBA00004496"/>
    </source>
</evidence>
<feature type="domain" description="DNA polymerase III beta sliding clamp C-terminal" evidence="13">
    <location>
        <begin position="241"/>
        <end position="356"/>
    </location>
</feature>
<evidence type="ECO:0000313" key="14">
    <source>
        <dbReference type="EMBL" id="HGY38639.1"/>
    </source>
</evidence>
<evidence type="ECO:0000256" key="10">
    <source>
        <dbReference type="PIRNR" id="PIRNR000804"/>
    </source>
</evidence>
<dbReference type="Pfam" id="PF00712">
    <property type="entry name" value="DNA_pol3_beta"/>
    <property type="match status" value="1"/>
</dbReference>
<dbReference type="EMBL" id="DTIY01000017">
    <property type="protein sequence ID" value="HGY38639.1"/>
    <property type="molecule type" value="Genomic_DNA"/>
</dbReference>
<evidence type="ECO:0000259" key="13">
    <source>
        <dbReference type="Pfam" id="PF02768"/>
    </source>
</evidence>
<dbReference type="InterPro" id="IPR022634">
    <property type="entry name" value="DNA_polIII_beta_N"/>
</dbReference>
<dbReference type="Gene3D" id="3.10.150.10">
    <property type="entry name" value="DNA Polymerase III, subunit A, domain 2"/>
    <property type="match status" value="1"/>
</dbReference>
<dbReference type="InterPro" id="IPR022637">
    <property type="entry name" value="DNA_polIII_beta_cen"/>
</dbReference>
<keyword evidence="5 10" id="KW-0808">Transferase</keyword>
<gene>
    <name evidence="14" type="primary">dnaN</name>
    <name evidence="14" type="ORF">ENW11_02350</name>
</gene>
<dbReference type="GO" id="GO:0009360">
    <property type="term" value="C:DNA polymerase III complex"/>
    <property type="evidence" value="ECO:0007669"/>
    <property type="project" value="InterPro"/>
</dbReference>
<comment type="subunit">
    <text evidence="10">Forms a ring-shaped head-to-tail homodimer around DNA.</text>
</comment>
<dbReference type="InterPro" id="IPR001001">
    <property type="entry name" value="DNA_polIII_beta"/>
</dbReference>
<dbReference type="SMART" id="SM00480">
    <property type="entry name" value="POL3Bc"/>
    <property type="match status" value="1"/>
</dbReference>
<dbReference type="InterPro" id="IPR046938">
    <property type="entry name" value="DNA_clamp_sf"/>
</dbReference>
<dbReference type="GO" id="GO:0003887">
    <property type="term" value="F:DNA-directed DNA polymerase activity"/>
    <property type="evidence" value="ECO:0007669"/>
    <property type="project" value="UniProtKB-UniRule"/>
</dbReference>
<dbReference type="InterPro" id="IPR022635">
    <property type="entry name" value="DNA_polIII_beta_C"/>
</dbReference>
<dbReference type="PIRSF" id="PIRSF000804">
    <property type="entry name" value="DNA_pol_III_b"/>
    <property type="match status" value="1"/>
</dbReference>
<keyword evidence="8 10" id="KW-0239">DNA-directed DNA polymerase</keyword>
<keyword evidence="4 10" id="KW-0963">Cytoplasm</keyword>
<evidence type="ECO:0000256" key="3">
    <source>
        <dbReference type="ARBA" id="ARBA00021035"/>
    </source>
</evidence>
<name>A0A7V4TGE6_9BACT</name>
<evidence type="ECO:0000259" key="11">
    <source>
        <dbReference type="Pfam" id="PF00712"/>
    </source>
</evidence>
<comment type="function">
    <text evidence="10">Confers DNA tethering and processivity to DNA polymerases and other proteins. Acts as a clamp, forming a ring around DNA (a reaction catalyzed by the clamp-loading complex) which diffuses in an ATP-independent manner freely and bidirectionally along dsDNA. Initially characterized for its ability to contact the catalytic subunit of DNA polymerase III (Pol III), a complex, multichain enzyme responsible for most of the replicative synthesis in bacteria; Pol III exhibits 3'-5' exonuclease proofreading activity. The beta chain is required for initiation of replication as well as for processivity of DNA replication.</text>
</comment>